<evidence type="ECO:0000256" key="4">
    <source>
        <dbReference type="ARBA" id="ARBA00022801"/>
    </source>
</evidence>
<dbReference type="GO" id="GO:0090729">
    <property type="term" value="F:toxin activity"/>
    <property type="evidence" value="ECO:0007669"/>
    <property type="project" value="UniProtKB-KW"/>
</dbReference>
<dbReference type="GO" id="GO:0016075">
    <property type="term" value="P:rRNA catabolic process"/>
    <property type="evidence" value="ECO:0007669"/>
    <property type="project" value="TreeGrafter"/>
</dbReference>
<feature type="domain" description="PIN" evidence="7">
    <location>
        <begin position="2"/>
        <end position="125"/>
    </location>
</feature>
<keyword evidence="1 6" id="KW-1277">Toxin-antitoxin system</keyword>
<comment type="function">
    <text evidence="6">Toxic component of a toxin-antitoxin (TA) system. An RNase.</text>
</comment>
<dbReference type="InterPro" id="IPR039018">
    <property type="entry name" value="VapC20-like"/>
</dbReference>
<protein>
    <recommendedName>
        <fullName evidence="6">Ribonuclease VapC</fullName>
        <shortName evidence="6">RNase VapC</shortName>
        <ecNumber evidence="6">3.1.-.-</ecNumber>
    </recommendedName>
    <alternativeName>
        <fullName evidence="6">Toxin VapC</fullName>
    </alternativeName>
</protein>
<keyword evidence="2 6" id="KW-0540">Nuclease</keyword>
<dbReference type="AlphaFoldDB" id="A0A857LIG2"/>
<dbReference type="EMBL" id="CP045810">
    <property type="protein sequence ID" value="QHN38151.1"/>
    <property type="molecule type" value="Genomic_DNA"/>
</dbReference>
<dbReference type="RefSeq" id="WP_005185318.1">
    <property type="nucleotide sequence ID" value="NZ_CP045804.1"/>
</dbReference>
<dbReference type="InterPro" id="IPR029060">
    <property type="entry name" value="PIN-like_dom_sf"/>
</dbReference>
<evidence type="ECO:0000313" key="8">
    <source>
        <dbReference type="EMBL" id="QHN38151.1"/>
    </source>
</evidence>
<comment type="similarity">
    <text evidence="6">Belongs to the PINc/VapC protein family.</text>
</comment>
<keyword evidence="6" id="KW-0800">Toxin</keyword>
<dbReference type="GO" id="GO:0000287">
    <property type="term" value="F:magnesium ion binding"/>
    <property type="evidence" value="ECO:0007669"/>
    <property type="project" value="UniProtKB-UniRule"/>
</dbReference>
<dbReference type="InterPro" id="IPR002716">
    <property type="entry name" value="PIN_dom"/>
</dbReference>
<evidence type="ECO:0000259" key="7">
    <source>
        <dbReference type="Pfam" id="PF01850"/>
    </source>
</evidence>
<feature type="binding site" evidence="6">
    <location>
        <position position="5"/>
    </location>
    <ligand>
        <name>Mg(2+)</name>
        <dbReference type="ChEBI" id="CHEBI:18420"/>
    </ligand>
</feature>
<keyword evidence="4 6" id="KW-0378">Hydrolase</keyword>
<evidence type="ECO:0000256" key="6">
    <source>
        <dbReference type="HAMAP-Rule" id="MF_00265"/>
    </source>
</evidence>
<comment type="cofactor">
    <cofactor evidence="6">
        <name>Mg(2+)</name>
        <dbReference type="ChEBI" id="CHEBI:18420"/>
    </cofactor>
</comment>
<gene>
    <name evidence="6" type="primary">vapC</name>
    <name evidence="8" type="ORF">GII30_02205</name>
</gene>
<dbReference type="Gene3D" id="3.40.50.1010">
    <property type="entry name" value="5'-nuclease"/>
    <property type="match status" value="1"/>
</dbReference>
<sequence>MIVFDTGPIVAAATANDQYFHAASELFTGLRLAGRRLLLPATVSAEVGYLLSARVSPQVEVQFLRGVADGAFELVDLTRADYRRMAELTEQYIDMPLGTTDASVIALAERLDITEIATLDRRHFTAVRPRHLEAFTLLPERL</sequence>
<keyword evidence="5 6" id="KW-0460">Magnesium</keyword>
<dbReference type="GO" id="GO:0016787">
    <property type="term" value="F:hydrolase activity"/>
    <property type="evidence" value="ECO:0007669"/>
    <property type="project" value="UniProtKB-KW"/>
</dbReference>
<keyword evidence="3 6" id="KW-0479">Metal-binding</keyword>
<dbReference type="PANTHER" id="PTHR42188">
    <property type="entry name" value="23S RRNA-SPECIFIC ENDONUCLEASE VAPC20"/>
    <property type="match status" value="1"/>
</dbReference>
<accession>A0A857LIG2</accession>
<name>A0A857LIG2_9ACTN</name>
<dbReference type="EC" id="3.1.-.-" evidence="6"/>
<dbReference type="GO" id="GO:0004521">
    <property type="term" value="F:RNA endonuclease activity"/>
    <property type="evidence" value="ECO:0007669"/>
    <property type="project" value="InterPro"/>
</dbReference>
<dbReference type="SUPFAM" id="SSF88723">
    <property type="entry name" value="PIN domain-like"/>
    <property type="match status" value="1"/>
</dbReference>
<evidence type="ECO:0000256" key="1">
    <source>
        <dbReference type="ARBA" id="ARBA00022649"/>
    </source>
</evidence>
<evidence type="ECO:0000256" key="3">
    <source>
        <dbReference type="ARBA" id="ARBA00022723"/>
    </source>
</evidence>
<dbReference type="HAMAP" id="MF_00265">
    <property type="entry name" value="VapC_Nob1"/>
    <property type="match status" value="1"/>
</dbReference>
<organism evidence="8">
    <name type="scientific">Gordonia amarae</name>
    <dbReference type="NCBI Taxonomy" id="36821"/>
    <lineage>
        <taxon>Bacteria</taxon>
        <taxon>Bacillati</taxon>
        <taxon>Actinomycetota</taxon>
        <taxon>Actinomycetes</taxon>
        <taxon>Mycobacteriales</taxon>
        <taxon>Gordoniaceae</taxon>
        <taxon>Gordonia</taxon>
    </lineage>
</organism>
<feature type="binding site" evidence="6">
    <location>
        <position position="101"/>
    </location>
    <ligand>
        <name>Mg(2+)</name>
        <dbReference type="ChEBI" id="CHEBI:18420"/>
    </ligand>
</feature>
<dbReference type="PANTHER" id="PTHR42188:SF1">
    <property type="entry name" value="23S RRNA-SPECIFIC ENDONUCLEASE VAPC20"/>
    <property type="match status" value="1"/>
</dbReference>
<evidence type="ECO:0000256" key="5">
    <source>
        <dbReference type="ARBA" id="ARBA00022842"/>
    </source>
</evidence>
<dbReference type="Pfam" id="PF01850">
    <property type="entry name" value="PIN"/>
    <property type="match status" value="1"/>
</dbReference>
<reference evidence="8" key="1">
    <citation type="journal article" date="2021" name="Nat. Microbiol.">
        <title>Cocultivation of an ultrasmall environmental parasitic bacterium with lytic ability against bacteria associated with wastewater foams.</title>
        <authorList>
            <person name="Batinovic S."/>
            <person name="Rose J.J.A."/>
            <person name="Ratcliffe J."/>
            <person name="Seviour R.J."/>
            <person name="Petrovski S."/>
        </authorList>
    </citation>
    <scope>NUCLEOTIDE SEQUENCE</scope>
    <source>
        <strain evidence="8">CON44</strain>
    </source>
</reference>
<evidence type="ECO:0000256" key="2">
    <source>
        <dbReference type="ARBA" id="ARBA00022722"/>
    </source>
</evidence>
<proteinExistence type="inferred from homology"/>
<dbReference type="InterPro" id="IPR022907">
    <property type="entry name" value="VapC_family"/>
</dbReference>